<gene>
    <name evidence="1" type="ORF">BSF38_20038</name>
</gene>
<proteinExistence type="predicted"/>
<organism evidence="1 2">
    <name type="scientific">Paludisphaera borealis</name>
    <dbReference type="NCBI Taxonomy" id="1387353"/>
    <lineage>
        <taxon>Bacteria</taxon>
        <taxon>Pseudomonadati</taxon>
        <taxon>Planctomycetota</taxon>
        <taxon>Planctomycetia</taxon>
        <taxon>Isosphaerales</taxon>
        <taxon>Isosphaeraceae</taxon>
        <taxon>Paludisphaera</taxon>
    </lineage>
</organism>
<accession>A0A1U7CZK4</accession>
<dbReference type="RefSeq" id="WP_076351872.1">
    <property type="nucleotide sequence ID" value="NZ_CP019084.1"/>
</dbReference>
<sequence length="180" mass="19959">MDGDVLSKFKVAQIRPRTSPGDLAESYTPSASPAASALGIDQMEQSIYAEPLPRLGEDYRAHAKPLSRHRLGVDPKMLHFVDRLGWSEGYAFSDLRRVSWKPGGKPGDGPVLVLRFVEAVVTDIVVEGRNLEAVHTLVSEASIPWLWEQPEGIFMTKDSDVVITRISSFLIDRDSGKRKT</sequence>
<dbReference type="Proteomes" id="UP000186309">
    <property type="component" value="Plasmid PALBO2"/>
</dbReference>
<dbReference type="EMBL" id="CP019084">
    <property type="protein sequence ID" value="APW64318.1"/>
    <property type="molecule type" value="Genomic_DNA"/>
</dbReference>
<keyword evidence="1" id="KW-0614">Plasmid</keyword>
<evidence type="ECO:0000313" key="1">
    <source>
        <dbReference type="EMBL" id="APW64318.1"/>
    </source>
</evidence>
<evidence type="ECO:0000313" key="2">
    <source>
        <dbReference type="Proteomes" id="UP000186309"/>
    </source>
</evidence>
<keyword evidence="2" id="KW-1185">Reference proteome</keyword>
<name>A0A1U7CZK4_9BACT</name>
<protein>
    <submittedName>
        <fullName evidence="1">Uncharacterized protein</fullName>
    </submittedName>
</protein>
<dbReference type="OrthoDB" id="303750at2"/>
<dbReference type="KEGG" id="pbor:BSF38_20038"/>
<geneLocation type="plasmid" evidence="2">
    <name>palbo2</name>
</geneLocation>
<dbReference type="AlphaFoldDB" id="A0A1U7CZK4"/>
<reference evidence="1 2" key="1">
    <citation type="submission" date="2016-12" db="EMBL/GenBank/DDBJ databases">
        <title>Comparative genomics of four Isosphaeraceae planctomycetes: a common pool of plasmids and glycoside hydrolase genes.</title>
        <authorList>
            <person name="Ivanova A."/>
        </authorList>
    </citation>
    <scope>NUCLEOTIDE SEQUENCE [LARGE SCALE GENOMIC DNA]</scope>
    <source>
        <strain evidence="1 2">PX4</strain>
        <plasmid evidence="2">palbo2</plasmid>
    </source>
</reference>